<proteinExistence type="predicted"/>
<dbReference type="Gene3D" id="1.10.260.40">
    <property type="entry name" value="lambda repressor-like DNA-binding domains"/>
    <property type="match status" value="1"/>
</dbReference>
<feature type="domain" description="HTH cro/C1-type" evidence="1">
    <location>
        <begin position="35"/>
        <end position="86"/>
    </location>
</feature>
<evidence type="ECO:0000259" key="1">
    <source>
        <dbReference type="PROSITE" id="PS50943"/>
    </source>
</evidence>
<organism evidence="2 3">
    <name type="scientific">Bacillus pseudomycoides</name>
    <dbReference type="NCBI Taxonomy" id="64104"/>
    <lineage>
        <taxon>Bacteria</taxon>
        <taxon>Bacillati</taxon>
        <taxon>Bacillota</taxon>
        <taxon>Bacilli</taxon>
        <taxon>Bacillales</taxon>
        <taxon>Bacillaceae</taxon>
        <taxon>Bacillus</taxon>
        <taxon>Bacillus cereus group</taxon>
    </lineage>
</organism>
<dbReference type="RefSeq" id="WP_098129063.1">
    <property type="nucleotide sequence ID" value="NZ_NUDP01000117.1"/>
</dbReference>
<dbReference type="Proteomes" id="UP000219775">
    <property type="component" value="Unassembled WGS sequence"/>
</dbReference>
<dbReference type="Pfam" id="PF13443">
    <property type="entry name" value="HTH_26"/>
    <property type="match status" value="1"/>
</dbReference>
<name>A0A2A8BYF3_9BACI</name>
<dbReference type="CDD" id="cd00093">
    <property type="entry name" value="HTH_XRE"/>
    <property type="match status" value="1"/>
</dbReference>
<evidence type="ECO:0000313" key="2">
    <source>
        <dbReference type="EMBL" id="PEM65296.1"/>
    </source>
</evidence>
<reference evidence="2 3" key="1">
    <citation type="submission" date="2017-09" db="EMBL/GenBank/DDBJ databases">
        <title>Large-scale bioinformatics analysis of Bacillus genomes uncovers conserved roles of natural products in bacterial physiology.</title>
        <authorList>
            <consortium name="Agbiome Team Llc"/>
            <person name="Bleich R.M."/>
            <person name="Grubbs K.J."/>
            <person name="Santa Maria K.C."/>
            <person name="Allen S.E."/>
            <person name="Farag S."/>
            <person name="Shank E.A."/>
            <person name="Bowers A."/>
        </authorList>
    </citation>
    <scope>NUCLEOTIDE SEQUENCE [LARGE SCALE GENOMIC DNA]</scope>
    <source>
        <strain evidence="2 3">AFS009893</strain>
    </source>
</reference>
<dbReference type="PROSITE" id="PS50943">
    <property type="entry name" value="HTH_CROC1"/>
    <property type="match status" value="1"/>
</dbReference>
<comment type="caution">
    <text evidence="2">The sequence shown here is derived from an EMBL/GenBank/DDBJ whole genome shotgun (WGS) entry which is preliminary data.</text>
</comment>
<dbReference type="AlphaFoldDB" id="A0A2A8BYF3"/>
<dbReference type="EMBL" id="NUDP01000117">
    <property type="protein sequence ID" value="PEM65296.1"/>
    <property type="molecule type" value="Genomic_DNA"/>
</dbReference>
<gene>
    <name evidence="2" type="ORF">CN613_25465</name>
</gene>
<dbReference type="InterPro" id="IPR001387">
    <property type="entry name" value="Cro/C1-type_HTH"/>
</dbReference>
<dbReference type="GO" id="GO:0003677">
    <property type="term" value="F:DNA binding"/>
    <property type="evidence" value="ECO:0007669"/>
    <property type="project" value="InterPro"/>
</dbReference>
<dbReference type="InterPro" id="IPR010982">
    <property type="entry name" value="Lambda_DNA-bd_dom_sf"/>
</dbReference>
<protein>
    <submittedName>
        <fullName evidence="2">XRE family transcriptional regulator</fullName>
    </submittedName>
</protein>
<dbReference type="SUPFAM" id="SSF47413">
    <property type="entry name" value="lambda repressor-like DNA-binding domains"/>
    <property type="match status" value="1"/>
</dbReference>
<accession>A0A2A8BYF3</accession>
<evidence type="ECO:0000313" key="3">
    <source>
        <dbReference type="Proteomes" id="UP000219775"/>
    </source>
</evidence>
<sequence length="130" mass="14926">MQRTLKDAKKINDVITETLETTPHVIVNNLGDILKERGLSQGDLSRLTGLRVATINDFINMKKTNANFTHLVPIMIALRISDMTEIIRVEFPDEVKKRFEKDMDGYTGGLTRKMEKEVMKNAEKMYVQKV</sequence>